<evidence type="ECO:0000256" key="5">
    <source>
        <dbReference type="ARBA" id="ARBA00022989"/>
    </source>
</evidence>
<dbReference type="SUPFAM" id="SSF81338">
    <property type="entry name" value="Aquaporin-like"/>
    <property type="match status" value="1"/>
</dbReference>
<dbReference type="PANTHER" id="PTHR19139:SF268">
    <property type="entry name" value="NEUROGENIC PROTEIN BIG BRAIN"/>
    <property type="match status" value="1"/>
</dbReference>
<comment type="caution">
    <text evidence="9">The sequence shown here is derived from an EMBL/GenBank/DDBJ whole genome shotgun (WGS) entry which is preliminary data.</text>
</comment>
<feature type="compositionally biased region" description="Basic residues" evidence="7">
    <location>
        <begin position="663"/>
        <end position="674"/>
    </location>
</feature>
<feature type="compositionally biased region" description="Polar residues" evidence="7">
    <location>
        <begin position="521"/>
        <end position="535"/>
    </location>
</feature>
<dbReference type="PANTHER" id="PTHR19139">
    <property type="entry name" value="AQUAPORIN TRANSPORTER"/>
    <property type="match status" value="1"/>
</dbReference>
<feature type="transmembrane region" description="Helical" evidence="8">
    <location>
        <begin position="222"/>
        <end position="242"/>
    </location>
</feature>
<proteinExistence type="inferred from homology"/>
<name>A0ABP1S5K3_9HEXA</name>
<gene>
    <name evidence="9" type="ORF">ODALV1_LOCUS29993</name>
</gene>
<protein>
    <recommendedName>
        <fullName evidence="11">Neurogenic protein big brain</fullName>
    </recommendedName>
</protein>
<feature type="compositionally biased region" description="Low complexity" evidence="7">
    <location>
        <begin position="631"/>
        <end position="640"/>
    </location>
</feature>
<feature type="transmembrane region" description="Helical" evidence="8">
    <location>
        <begin position="152"/>
        <end position="176"/>
    </location>
</feature>
<dbReference type="Proteomes" id="UP001642540">
    <property type="component" value="Unassembled WGS sequence"/>
</dbReference>
<evidence type="ECO:0000256" key="6">
    <source>
        <dbReference type="ARBA" id="ARBA00023136"/>
    </source>
</evidence>
<accession>A0ABP1S5K3</accession>
<dbReference type="PRINTS" id="PR00783">
    <property type="entry name" value="MINTRINSICP"/>
</dbReference>
<reference evidence="9 10" key="1">
    <citation type="submission" date="2024-08" db="EMBL/GenBank/DDBJ databases">
        <authorList>
            <person name="Cucini C."/>
            <person name="Frati F."/>
        </authorList>
    </citation>
    <scope>NUCLEOTIDE SEQUENCE [LARGE SCALE GENOMIC DNA]</scope>
</reference>
<feature type="transmembrane region" description="Helical" evidence="8">
    <location>
        <begin position="262"/>
        <end position="283"/>
    </location>
</feature>
<evidence type="ECO:0000256" key="8">
    <source>
        <dbReference type="SAM" id="Phobius"/>
    </source>
</evidence>
<feature type="region of interest" description="Disordered" evidence="7">
    <location>
        <begin position="507"/>
        <end position="650"/>
    </location>
</feature>
<keyword evidence="5 8" id="KW-1133">Transmembrane helix</keyword>
<dbReference type="Pfam" id="PF00230">
    <property type="entry name" value="MIP"/>
    <property type="match status" value="1"/>
</dbReference>
<feature type="compositionally biased region" description="Polar residues" evidence="7">
    <location>
        <begin position="374"/>
        <end position="392"/>
    </location>
</feature>
<feature type="compositionally biased region" description="Low complexity" evidence="7">
    <location>
        <begin position="675"/>
        <end position="693"/>
    </location>
</feature>
<keyword evidence="10" id="KW-1185">Reference proteome</keyword>
<evidence type="ECO:0000313" key="9">
    <source>
        <dbReference type="EMBL" id="CAL8143912.1"/>
    </source>
</evidence>
<evidence type="ECO:0000256" key="2">
    <source>
        <dbReference type="ARBA" id="ARBA00006175"/>
    </source>
</evidence>
<feature type="region of interest" description="Disordered" evidence="7">
    <location>
        <begin position="714"/>
        <end position="741"/>
    </location>
</feature>
<dbReference type="InterPro" id="IPR034294">
    <property type="entry name" value="Aquaporin_transptr"/>
</dbReference>
<sequence>MSIEGRLTSLQTKLDQLLDIVKLDPNNPLLDKSSGPHGTSASRAAGGLGSNGSHYSHNRLAPEYPQRARSAQAEIRSLELWRCVVAECLGTLCYVFFVCGVSIPWTGHFPPFLSVAFASALAYAALTYQVFPGAHLNPAFTIALTSIKYISPLRCVLFLTAQAGGAIAGAAVLFSLTVPGYQGSLGATTIASHINPAQAFGMELILCFVMTLTFITDPGNSLPTTAVLLAANLVALPCTGAGLNPVRSLGPAFVMNKWPSHWVFWLGPILGGLMAAYLHRFILRRAPKKTKEVREVPSDGDSLDIPVAELPTTNPDRLLCERFEPLYGGTRSLYMKPSPVLPRTNLSRSQSVYASKRLEYQQAKFEMARKHLLSTPQSGPTTQHSCLPSDSNYEPLYDRKHGSHTPAGGNLLMSGPPSYDSNYFKSFEKPSHQHSNGHNHNHHTQSLHRRDHSDLSRENQANRILAQYETAKGLVDIDPKASLKHNSKHHSSSIYCDSADYCVKGKQEKENTSEKKLIDTSPPNCNSKQNGNDISNPAPPTRFRMPLPIHANQQQQQFQQQQRYQPSGQCASDIGNDLVSPGGNYNGTMSSTVSNASSNNKHCNGGPQPEPKKPYELLEGVYSGNGGGGSSNSSTSGSGSHHNHNHNHHNHHLNRKLMEFSPNHHHHTHHHNHHSQNGGNANGNPNNSSNYSSRLLMSDKDSTYSRILEPLMNSKPSPGIVSPNGTLCKPSPNDHLMYSYH</sequence>
<evidence type="ECO:0008006" key="11">
    <source>
        <dbReference type="Google" id="ProtNLM"/>
    </source>
</evidence>
<feature type="transmembrane region" description="Helical" evidence="8">
    <location>
        <begin position="196"/>
        <end position="215"/>
    </location>
</feature>
<dbReference type="InterPro" id="IPR023271">
    <property type="entry name" value="Aquaporin-like"/>
</dbReference>
<evidence type="ECO:0000256" key="7">
    <source>
        <dbReference type="SAM" id="MobiDB-lite"/>
    </source>
</evidence>
<dbReference type="InterPro" id="IPR022357">
    <property type="entry name" value="MIP_CS"/>
</dbReference>
<feature type="compositionally biased region" description="Basic and acidic residues" evidence="7">
    <location>
        <begin position="507"/>
        <end position="518"/>
    </location>
</feature>
<feature type="transmembrane region" description="Helical" evidence="8">
    <location>
        <begin position="84"/>
        <end position="105"/>
    </location>
</feature>
<keyword evidence="6 8" id="KW-0472">Membrane</keyword>
<comment type="subcellular location">
    <subcellularLocation>
        <location evidence="1">Membrane</location>
        <topology evidence="1">Multi-pass membrane protein</topology>
    </subcellularLocation>
</comment>
<keyword evidence="3" id="KW-0813">Transport</keyword>
<dbReference type="PROSITE" id="PS00221">
    <property type="entry name" value="MIP"/>
    <property type="match status" value="1"/>
</dbReference>
<dbReference type="Gene3D" id="1.20.1080.10">
    <property type="entry name" value="Glycerol uptake facilitator protein"/>
    <property type="match status" value="1"/>
</dbReference>
<evidence type="ECO:0000256" key="4">
    <source>
        <dbReference type="ARBA" id="ARBA00022692"/>
    </source>
</evidence>
<feature type="compositionally biased region" description="Polar residues" evidence="7">
    <location>
        <begin position="586"/>
        <end position="602"/>
    </location>
</feature>
<evidence type="ECO:0000256" key="1">
    <source>
        <dbReference type="ARBA" id="ARBA00004141"/>
    </source>
</evidence>
<evidence type="ECO:0000256" key="3">
    <source>
        <dbReference type="ARBA" id="ARBA00022448"/>
    </source>
</evidence>
<dbReference type="InterPro" id="IPR000425">
    <property type="entry name" value="MIP"/>
</dbReference>
<feature type="compositionally biased region" description="Basic residues" evidence="7">
    <location>
        <begin position="435"/>
        <end position="450"/>
    </location>
</feature>
<evidence type="ECO:0000313" key="10">
    <source>
        <dbReference type="Proteomes" id="UP001642540"/>
    </source>
</evidence>
<feature type="compositionally biased region" description="Low complexity" evidence="7">
    <location>
        <begin position="553"/>
        <end position="569"/>
    </location>
</feature>
<feature type="region of interest" description="Disordered" evidence="7">
    <location>
        <begin position="374"/>
        <end position="456"/>
    </location>
</feature>
<comment type="similarity">
    <text evidence="2">Belongs to the MIP/aquaporin (TC 1.A.8) family.</text>
</comment>
<feature type="compositionally biased region" description="Basic residues" evidence="7">
    <location>
        <begin position="641"/>
        <end position="650"/>
    </location>
</feature>
<feature type="region of interest" description="Disordered" evidence="7">
    <location>
        <begin position="662"/>
        <end position="694"/>
    </location>
</feature>
<dbReference type="EMBL" id="CAXLJM020000160">
    <property type="protein sequence ID" value="CAL8143912.1"/>
    <property type="molecule type" value="Genomic_DNA"/>
</dbReference>
<organism evidence="9 10">
    <name type="scientific">Orchesella dallaii</name>
    <dbReference type="NCBI Taxonomy" id="48710"/>
    <lineage>
        <taxon>Eukaryota</taxon>
        <taxon>Metazoa</taxon>
        <taxon>Ecdysozoa</taxon>
        <taxon>Arthropoda</taxon>
        <taxon>Hexapoda</taxon>
        <taxon>Collembola</taxon>
        <taxon>Entomobryomorpha</taxon>
        <taxon>Entomobryoidea</taxon>
        <taxon>Orchesellidae</taxon>
        <taxon>Orchesellinae</taxon>
        <taxon>Orchesella</taxon>
    </lineage>
</organism>
<keyword evidence="4 8" id="KW-0812">Transmembrane</keyword>